<evidence type="ECO:0000313" key="3">
    <source>
        <dbReference type="Proteomes" id="UP000473278"/>
    </source>
</evidence>
<dbReference type="EMBL" id="JAALLT010000001">
    <property type="protein sequence ID" value="NGP75216.1"/>
    <property type="molecule type" value="Genomic_DNA"/>
</dbReference>
<organism evidence="2 3">
    <name type="scientific">Halalkalibaculum roseum</name>
    <dbReference type="NCBI Taxonomy" id="2709311"/>
    <lineage>
        <taxon>Bacteria</taxon>
        <taxon>Pseudomonadati</taxon>
        <taxon>Balneolota</taxon>
        <taxon>Balneolia</taxon>
        <taxon>Balneolales</taxon>
        <taxon>Balneolaceae</taxon>
        <taxon>Halalkalibaculum</taxon>
    </lineage>
</organism>
<feature type="domain" description="VOC" evidence="1">
    <location>
        <begin position="6"/>
        <end position="131"/>
    </location>
</feature>
<dbReference type="RefSeq" id="WP_165138326.1">
    <property type="nucleotide sequence ID" value="NZ_JAALLT010000001.1"/>
</dbReference>
<dbReference type="CDD" id="cd08347">
    <property type="entry name" value="PcpA_C_like"/>
    <property type="match status" value="1"/>
</dbReference>
<gene>
    <name evidence="2" type="ORF">G3570_01115</name>
</gene>
<reference evidence="2 3" key="1">
    <citation type="submission" date="2020-02" db="EMBL/GenBank/DDBJ databases">
        <title>Balneolaceae bacterium YR4-1, complete genome.</title>
        <authorList>
            <person name="Li Y."/>
            <person name="Wu S."/>
        </authorList>
    </citation>
    <scope>NUCLEOTIDE SEQUENCE [LARGE SCALE GENOMIC DNA]</scope>
    <source>
        <strain evidence="2 3">YR4-1</strain>
    </source>
</reference>
<dbReference type="Pfam" id="PF00903">
    <property type="entry name" value="Glyoxalase"/>
    <property type="match status" value="2"/>
</dbReference>
<dbReference type="PROSITE" id="PS51819">
    <property type="entry name" value="VOC"/>
    <property type="match status" value="2"/>
</dbReference>
<dbReference type="Proteomes" id="UP000473278">
    <property type="component" value="Unassembled WGS sequence"/>
</dbReference>
<protein>
    <submittedName>
        <fullName evidence="2">Ring-cleaving dioxygenase</fullName>
    </submittedName>
</protein>
<keyword evidence="3" id="KW-1185">Reference proteome</keyword>
<evidence type="ECO:0000313" key="2">
    <source>
        <dbReference type="EMBL" id="NGP75216.1"/>
    </source>
</evidence>
<dbReference type="SUPFAM" id="SSF54593">
    <property type="entry name" value="Glyoxalase/Bleomycin resistance protein/Dihydroxybiphenyl dioxygenase"/>
    <property type="match status" value="1"/>
</dbReference>
<feature type="domain" description="VOC" evidence="1">
    <location>
        <begin position="153"/>
        <end position="270"/>
    </location>
</feature>
<dbReference type="InterPro" id="IPR037523">
    <property type="entry name" value="VOC_core"/>
</dbReference>
<dbReference type="InterPro" id="IPR004360">
    <property type="entry name" value="Glyas_Fos-R_dOase_dom"/>
</dbReference>
<evidence type="ECO:0000259" key="1">
    <source>
        <dbReference type="PROSITE" id="PS51819"/>
    </source>
</evidence>
<sequence length="312" mass="34837">MSQAHGIHHITAVAGDPQKNLDFYAGSLGLRLVKKTVNFDDPSVYHLYYGDETGNPGTILTFFPWSHLQQGHPDRGQAIAISFSIPTGSVSFWTNHLEEQGVDYIEPFTRFGKEVIGIQDPDGLHLELIADPVADETDGWNGGPIPGEHAIRGIHGITLAEDDFRPTGELLTEQLGFSEIEREHDRVLYRTENKFGATVEIIDNAQLDGRPGKGTVHHVAFRAKDDEEQSGIRKELLNKGYHVTDVKDRQYFRSVYFHEPGGVLFEIATDEPGFATDETVDELGTTLKLPSWLEERRDLIEADLPKLVMVHG</sequence>
<dbReference type="PANTHER" id="PTHR36110:SF2">
    <property type="entry name" value="RING-CLEAVING DIOXYGENASE MHQE-RELATED"/>
    <property type="match status" value="1"/>
</dbReference>
<dbReference type="AlphaFoldDB" id="A0A6M1SSS9"/>
<dbReference type="InterPro" id="IPR052537">
    <property type="entry name" value="Extradiol_RC_dioxygenase"/>
</dbReference>
<accession>A0A6M1SSS9</accession>
<dbReference type="PANTHER" id="PTHR36110">
    <property type="entry name" value="RING-CLEAVING DIOXYGENASE MHQE-RELATED"/>
    <property type="match status" value="1"/>
</dbReference>
<name>A0A6M1SSS9_9BACT</name>
<dbReference type="Gene3D" id="3.10.180.10">
    <property type="entry name" value="2,3-Dihydroxybiphenyl 1,2-Dioxygenase, domain 1"/>
    <property type="match status" value="2"/>
</dbReference>
<dbReference type="GO" id="GO:0051213">
    <property type="term" value="F:dioxygenase activity"/>
    <property type="evidence" value="ECO:0007669"/>
    <property type="project" value="UniProtKB-KW"/>
</dbReference>
<proteinExistence type="predicted"/>
<keyword evidence="2" id="KW-0223">Dioxygenase</keyword>
<keyword evidence="2" id="KW-0560">Oxidoreductase</keyword>
<comment type="caution">
    <text evidence="2">The sequence shown here is derived from an EMBL/GenBank/DDBJ whole genome shotgun (WGS) entry which is preliminary data.</text>
</comment>
<dbReference type="InterPro" id="IPR029068">
    <property type="entry name" value="Glyas_Bleomycin-R_OHBP_Dase"/>
</dbReference>